<dbReference type="Gene3D" id="1.10.3730.10">
    <property type="entry name" value="ProC C-terminal domain-like"/>
    <property type="match status" value="1"/>
</dbReference>
<dbReference type="Gene3D" id="3.40.50.720">
    <property type="entry name" value="NAD(P)-binding Rossmann-like Domain"/>
    <property type="match status" value="1"/>
</dbReference>
<dbReference type="UniPathway" id="UPA00098">
    <property type="reaction ID" value="UER00361"/>
</dbReference>
<feature type="binding site" evidence="6">
    <location>
        <begin position="73"/>
        <end position="76"/>
    </location>
    <ligand>
        <name>NADP(+)</name>
        <dbReference type="ChEBI" id="CHEBI:58349"/>
    </ligand>
</feature>
<accession>A0A506U925</accession>
<dbReference type="InterPro" id="IPR028939">
    <property type="entry name" value="P5C_Rdtase_cat_N"/>
</dbReference>
<dbReference type="PIRSF" id="PIRSF000193">
    <property type="entry name" value="Pyrrol-5-carb_rd"/>
    <property type="match status" value="1"/>
</dbReference>
<sequence>MDLSAAAPVVLVGAGNMGGALLKGWLDAGLSPRDVVVVDPKPSEAMVRLLAERGVRHEAEPPSDLVARVLMLAVKPQMMADVVPSLKGLVGRETVAVSIAAGTPLSAIEGYLGGGAVVRVMPNTPAMVGRGISAAVANADVSAEQRDWVSALLSVCGPVEWVDDEALIDAVTGVSGSGPAYVYYLVECMAEAGRKSGLPDDLAMRLARATVSGAGEMLHRSEEEAATLRANVTSPNGTTAAALSVLMDEDGLQPLVERTVEAARKRAHELGQ</sequence>
<comment type="catalytic activity">
    <reaction evidence="4">
        <text>L-proline + NAD(+) = (S)-1-pyrroline-5-carboxylate + NADH + 2 H(+)</text>
        <dbReference type="Rhea" id="RHEA:14105"/>
        <dbReference type="ChEBI" id="CHEBI:15378"/>
        <dbReference type="ChEBI" id="CHEBI:17388"/>
        <dbReference type="ChEBI" id="CHEBI:57540"/>
        <dbReference type="ChEBI" id="CHEBI:57945"/>
        <dbReference type="ChEBI" id="CHEBI:60039"/>
        <dbReference type="EC" id="1.5.1.2"/>
    </reaction>
</comment>
<evidence type="ECO:0000256" key="3">
    <source>
        <dbReference type="ARBA" id="ARBA00023002"/>
    </source>
</evidence>
<comment type="subcellular location">
    <subcellularLocation>
        <location evidence="4">Cytoplasm</location>
    </subcellularLocation>
</comment>
<proteinExistence type="inferred from homology"/>
<dbReference type="InterPro" id="IPR008927">
    <property type="entry name" value="6-PGluconate_DH-like_C_sf"/>
</dbReference>
<dbReference type="EC" id="1.5.1.2" evidence="4 5"/>
<keyword evidence="2 4" id="KW-0521">NADP</keyword>
<dbReference type="Pfam" id="PF14748">
    <property type="entry name" value="P5CR_dimer"/>
    <property type="match status" value="1"/>
</dbReference>
<dbReference type="FunFam" id="1.10.3730.10:FF:000001">
    <property type="entry name" value="Pyrroline-5-carboxylate reductase"/>
    <property type="match status" value="1"/>
</dbReference>
<dbReference type="Proteomes" id="UP000320314">
    <property type="component" value="Unassembled WGS sequence"/>
</dbReference>
<evidence type="ECO:0000259" key="8">
    <source>
        <dbReference type="Pfam" id="PF14748"/>
    </source>
</evidence>
<dbReference type="SUPFAM" id="SSF51735">
    <property type="entry name" value="NAD(P)-binding Rossmann-fold domains"/>
    <property type="match status" value="1"/>
</dbReference>
<dbReference type="SUPFAM" id="SSF48179">
    <property type="entry name" value="6-phosphogluconate dehydrogenase C-terminal domain-like"/>
    <property type="match status" value="1"/>
</dbReference>
<dbReference type="InterPro" id="IPR029036">
    <property type="entry name" value="P5CR_dimer"/>
</dbReference>
<dbReference type="NCBIfam" id="TIGR00112">
    <property type="entry name" value="proC"/>
    <property type="match status" value="1"/>
</dbReference>
<dbReference type="PANTHER" id="PTHR11645:SF0">
    <property type="entry name" value="PYRROLINE-5-CARBOXYLATE REDUCTASE 3"/>
    <property type="match status" value="1"/>
</dbReference>
<evidence type="ECO:0000256" key="1">
    <source>
        <dbReference type="ARBA" id="ARBA00005525"/>
    </source>
</evidence>
<dbReference type="OrthoDB" id="9805754at2"/>
<evidence type="ECO:0000256" key="2">
    <source>
        <dbReference type="ARBA" id="ARBA00022857"/>
    </source>
</evidence>
<keyword evidence="10" id="KW-1185">Reference proteome</keyword>
<organism evidence="9 10">
    <name type="scientific">Pararhizobium mangrovi</name>
    <dbReference type="NCBI Taxonomy" id="2590452"/>
    <lineage>
        <taxon>Bacteria</taxon>
        <taxon>Pseudomonadati</taxon>
        <taxon>Pseudomonadota</taxon>
        <taxon>Alphaproteobacteria</taxon>
        <taxon>Hyphomicrobiales</taxon>
        <taxon>Rhizobiaceae</taxon>
        <taxon>Rhizobium/Agrobacterium group</taxon>
        <taxon>Pararhizobium</taxon>
    </lineage>
</organism>
<evidence type="ECO:0000313" key="10">
    <source>
        <dbReference type="Proteomes" id="UP000320314"/>
    </source>
</evidence>
<comment type="catalytic activity">
    <reaction evidence="4">
        <text>L-proline + NADP(+) = (S)-1-pyrroline-5-carboxylate + NADPH + 2 H(+)</text>
        <dbReference type="Rhea" id="RHEA:14109"/>
        <dbReference type="ChEBI" id="CHEBI:15378"/>
        <dbReference type="ChEBI" id="CHEBI:17388"/>
        <dbReference type="ChEBI" id="CHEBI:57783"/>
        <dbReference type="ChEBI" id="CHEBI:58349"/>
        <dbReference type="ChEBI" id="CHEBI:60039"/>
        <dbReference type="EC" id="1.5.1.2"/>
    </reaction>
</comment>
<dbReference type="GO" id="GO:0055129">
    <property type="term" value="P:L-proline biosynthetic process"/>
    <property type="evidence" value="ECO:0007669"/>
    <property type="project" value="UniProtKB-UniRule"/>
</dbReference>
<comment type="function">
    <text evidence="4">Catalyzes the reduction of 1-pyrroline-5-carboxylate (PCA) to L-proline.</text>
</comment>
<dbReference type="RefSeq" id="WP_141165951.1">
    <property type="nucleotide sequence ID" value="NZ_VHLH01000006.1"/>
</dbReference>
<keyword evidence="3 4" id="KW-0560">Oxidoreductase</keyword>
<evidence type="ECO:0000313" key="9">
    <source>
        <dbReference type="EMBL" id="TPW30390.1"/>
    </source>
</evidence>
<comment type="pathway">
    <text evidence="4">Amino-acid biosynthesis; L-proline biosynthesis; L-proline from L-glutamate 5-semialdehyde: step 1/1.</text>
</comment>
<dbReference type="GO" id="GO:0004735">
    <property type="term" value="F:pyrroline-5-carboxylate reductase activity"/>
    <property type="evidence" value="ECO:0007669"/>
    <property type="project" value="UniProtKB-UniRule"/>
</dbReference>
<evidence type="ECO:0000259" key="7">
    <source>
        <dbReference type="Pfam" id="PF03807"/>
    </source>
</evidence>
<comment type="similarity">
    <text evidence="1 4">Belongs to the pyrroline-5-carboxylate reductase family.</text>
</comment>
<comment type="caution">
    <text evidence="9">The sequence shown here is derived from an EMBL/GenBank/DDBJ whole genome shotgun (WGS) entry which is preliminary data.</text>
</comment>
<gene>
    <name evidence="4" type="primary">proC</name>
    <name evidence="9" type="ORF">FJU11_05110</name>
</gene>
<reference evidence="9 10" key="1">
    <citation type="submission" date="2019-06" db="EMBL/GenBank/DDBJ databases">
        <authorList>
            <person name="Li M."/>
        </authorList>
    </citation>
    <scope>NUCLEOTIDE SEQUENCE [LARGE SCALE GENOMIC DNA]</scope>
    <source>
        <strain evidence="9 10">BGMRC6574</strain>
    </source>
</reference>
<protein>
    <recommendedName>
        <fullName evidence="4 5">Pyrroline-5-carboxylate reductase</fullName>
        <shortName evidence="4">P5C reductase</shortName>
        <shortName evidence="4">P5CR</shortName>
        <ecNumber evidence="4 5">1.5.1.2</ecNumber>
    </recommendedName>
    <alternativeName>
        <fullName evidence="4">PCA reductase</fullName>
    </alternativeName>
</protein>
<dbReference type="Pfam" id="PF03807">
    <property type="entry name" value="F420_oxidored"/>
    <property type="match status" value="1"/>
</dbReference>
<dbReference type="GO" id="GO:0005737">
    <property type="term" value="C:cytoplasm"/>
    <property type="evidence" value="ECO:0007669"/>
    <property type="project" value="UniProtKB-SubCell"/>
</dbReference>
<name>A0A506U925_9HYPH</name>
<dbReference type="InterPro" id="IPR000304">
    <property type="entry name" value="Pyrroline-COOH_reductase"/>
</dbReference>
<dbReference type="AlphaFoldDB" id="A0A506U925"/>
<evidence type="ECO:0000256" key="5">
    <source>
        <dbReference type="NCBIfam" id="TIGR00112"/>
    </source>
</evidence>
<keyword evidence="4" id="KW-0641">Proline biosynthesis</keyword>
<feature type="domain" description="Pyrroline-5-carboxylate reductase catalytic N-terminal" evidence="7">
    <location>
        <begin position="9"/>
        <end position="102"/>
    </location>
</feature>
<dbReference type="PANTHER" id="PTHR11645">
    <property type="entry name" value="PYRROLINE-5-CARBOXYLATE REDUCTASE"/>
    <property type="match status" value="1"/>
</dbReference>
<feature type="domain" description="Pyrroline-5-carboxylate reductase dimerisation" evidence="8">
    <location>
        <begin position="165"/>
        <end position="270"/>
    </location>
</feature>
<dbReference type="InterPro" id="IPR036291">
    <property type="entry name" value="NAD(P)-bd_dom_sf"/>
</dbReference>
<keyword evidence="4" id="KW-0028">Amino-acid biosynthesis</keyword>
<evidence type="ECO:0000256" key="4">
    <source>
        <dbReference type="HAMAP-Rule" id="MF_01925"/>
    </source>
</evidence>
<dbReference type="EMBL" id="VHLH01000006">
    <property type="protein sequence ID" value="TPW30390.1"/>
    <property type="molecule type" value="Genomic_DNA"/>
</dbReference>
<keyword evidence="4" id="KW-0963">Cytoplasm</keyword>
<evidence type="ECO:0000256" key="6">
    <source>
        <dbReference type="PIRSR" id="PIRSR000193-1"/>
    </source>
</evidence>
<dbReference type="HAMAP" id="MF_01925">
    <property type="entry name" value="P5C_reductase"/>
    <property type="match status" value="1"/>
</dbReference>